<sequence>MIVKIQTEIIKMEILSGNNENM</sequence>
<organism evidence="1">
    <name type="scientific">marine metagenome</name>
    <dbReference type="NCBI Taxonomy" id="408172"/>
    <lineage>
        <taxon>unclassified sequences</taxon>
        <taxon>metagenomes</taxon>
        <taxon>ecological metagenomes</taxon>
    </lineage>
</organism>
<gene>
    <name evidence="1" type="ORF">METZ01_LOCUS397446</name>
</gene>
<reference evidence="1" key="1">
    <citation type="submission" date="2018-05" db="EMBL/GenBank/DDBJ databases">
        <authorList>
            <person name="Lanie J.A."/>
            <person name="Ng W.-L."/>
            <person name="Kazmierczak K.M."/>
            <person name="Andrzejewski T.M."/>
            <person name="Davidsen T.M."/>
            <person name="Wayne K.J."/>
            <person name="Tettelin H."/>
            <person name="Glass J.I."/>
            <person name="Rusch D."/>
            <person name="Podicherti R."/>
            <person name="Tsui H.-C.T."/>
            <person name="Winkler M.E."/>
        </authorList>
    </citation>
    <scope>NUCLEOTIDE SEQUENCE</scope>
</reference>
<proteinExistence type="predicted"/>
<dbReference type="AlphaFoldDB" id="A0A382VDG6"/>
<name>A0A382VDG6_9ZZZZ</name>
<protein>
    <submittedName>
        <fullName evidence="1">Uncharacterized protein</fullName>
    </submittedName>
</protein>
<accession>A0A382VDG6</accession>
<evidence type="ECO:0000313" key="1">
    <source>
        <dbReference type="EMBL" id="SVD44592.1"/>
    </source>
</evidence>
<dbReference type="EMBL" id="UINC01151157">
    <property type="protein sequence ID" value="SVD44592.1"/>
    <property type="molecule type" value="Genomic_DNA"/>
</dbReference>